<sequence>MTVYVDDTYRTTVRRFRRMKMSHMIADSAEELPAMVGRMGLQRTCLQKRGTADAVEIAMRELAPGTHRAQACPRTRPVQLTPDRRSWRHAARSHHPCAARGVRRRGPTGGICQREDAWRLDGHLREHDLGLDTRGPPAQAAEDAERSDPMEVVGG</sequence>
<feature type="region of interest" description="Disordered" evidence="1">
    <location>
        <begin position="81"/>
        <end position="108"/>
    </location>
</feature>
<dbReference type="EMBL" id="JADFFK010000003">
    <property type="protein sequence ID" value="MBE9636288.1"/>
    <property type="molecule type" value="Genomic_DNA"/>
</dbReference>
<evidence type="ECO:0000313" key="4">
    <source>
        <dbReference type="Proteomes" id="UP000607796"/>
    </source>
</evidence>
<feature type="domain" description="DUF4031" evidence="2">
    <location>
        <begin position="3"/>
        <end position="48"/>
    </location>
</feature>
<feature type="region of interest" description="Disordered" evidence="1">
    <location>
        <begin position="128"/>
        <end position="155"/>
    </location>
</feature>
<gene>
    <name evidence="3" type="ORF">IQ782_05495</name>
</gene>
<evidence type="ECO:0000256" key="1">
    <source>
        <dbReference type="SAM" id="MobiDB-lite"/>
    </source>
</evidence>
<keyword evidence="4" id="KW-1185">Reference proteome</keyword>
<evidence type="ECO:0000259" key="2">
    <source>
        <dbReference type="Pfam" id="PF13223"/>
    </source>
</evidence>
<name>A0ABR9WYD7_9RHOB</name>
<dbReference type="Pfam" id="PF13223">
    <property type="entry name" value="DUF4031"/>
    <property type="match status" value="1"/>
</dbReference>
<feature type="compositionally biased region" description="Basic residues" evidence="1">
    <location>
        <begin position="86"/>
        <end position="106"/>
    </location>
</feature>
<dbReference type="InterPro" id="IPR025109">
    <property type="entry name" value="DUF4031"/>
</dbReference>
<reference evidence="3 4" key="1">
    <citation type="journal article" date="2021" name="Int. J. Syst. Evol. Microbiol.">
        <title>Salipiger mangrovisoli sp. nov., isolated from mangrove soil and the proposal for the reclassification of Paraphaeobacter pallidus as Salipiger pallidus comb. nov.</title>
        <authorList>
            <person name="Du J."/>
            <person name="Liu Y."/>
            <person name="Pei T."/>
            <person name="Deng M.R."/>
            <person name="Zhu H."/>
        </authorList>
    </citation>
    <scope>NUCLEOTIDE SEQUENCE [LARGE SCALE GENOMIC DNA]</scope>
    <source>
        <strain evidence="3 4">6D45A</strain>
    </source>
</reference>
<proteinExistence type="predicted"/>
<evidence type="ECO:0000313" key="3">
    <source>
        <dbReference type="EMBL" id="MBE9636288.1"/>
    </source>
</evidence>
<organism evidence="3 4">
    <name type="scientific">Salipiger mangrovisoli</name>
    <dbReference type="NCBI Taxonomy" id="2865933"/>
    <lineage>
        <taxon>Bacteria</taxon>
        <taxon>Pseudomonadati</taxon>
        <taxon>Pseudomonadota</taxon>
        <taxon>Alphaproteobacteria</taxon>
        <taxon>Rhodobacterales</taxon>
        <taxon>Roseobacteraceae</taxon>
        <taxon>Salipiger</taxon>
    </lineage>
</organism>
<dbReference type="Proteomes" id="UP000607796">
    <property type="component" value="Unassembled WGS sequence"/>
</dbReference>
<comment type="caution">
    <text evidence="3">The sequence shown here is derived from an EMBL/GenBank/DDBJ whole genome shotgun (WGS) entry which is preliminary data.</text>
</comment>
<accession>A0ABR9WYD7</accession>
<protein>
    <submittedName>
        <fullName evidence="3">DUF4031 domain-containing protein</fullName>
    </submittedName>
</protein>